<organism evidence="15 16">
    <name type="scientific">Capillimicrobium parvum</name>
    <dbReference type="NCBI Taxonomy" id="2884022"/>
    <lineage>
        <taxon>Bacteria</taxon>
        <taxon>Bacillati</taxon>
        <taxon>Actinomycetota</taxon>
        <taxon>Thermoleophilia</taxon>
        <taxon>Solirubrobacterales</taxon>
        <taxon>Capillimicrobiaceae</taxon>
        <taxon>Capillimicrobium</taxon>
    </lineage>
</organism>
<feature type="binding site" evidence="13">
    <location>
        <position position="268"/>
    </location>
    <ligand>
        <name>S-adenosyl-L-methionine</name>
        <dbReference type="ChEBI" id="CHEBI:59789"/>
    </ligand>
</feature>
<evidence type="ECO:0000256" key="8">
    <source>
        <dbReference type="ARBA" id="ARBA00022691"/>
    </source>
</evidence>
<evidence type="ECO:0000256" key="9">
    <source>
        <dbReference type="ARBA" id="ARBA00022884"/>
    </source>
</evidence>
<evidence type="ECO:0000256" key="7">
    <source>
        <dbReference type="ARBA" id="ARBA00022679"/>
    </source>
</evidence>
<evidence type="ECO:0000256" key="2">
    <source>
        <dbReference type="ARBA" id="ARBA00004496"/>
    </source>
</evidence>
<accession>A0A9E7BZY5</accession>
<evidence type="ECO:0000256" key="3">
    <source>
        <dbReference type="ARBA" id="ARBA00012140"/>
    </source>
</evidence>
<keyword evidence="8 13" id="KW-0949">S-adenosyl-L-methionine</keyword>
<keyword evidence="7 13" id="KW-0808">Transferase</keyword>
<evidence type="ECO:0000256" key="10">
    <source>
        <dbReference type="ARBA" id="ARBA00030399"/>
    </source>
</evidence>
<evidence type="ECO:0000256" key="11">
    <source>
        <dbReference type="ARBA" id="ARBA00031088"/>
    </source>
</evidence>
<dbReference type="Pfam" id="PF22458">
    <property type="entry name" value="RsmF-B_ferredox"/>
    <property type="match status" value="1"/>
</dbReference>
<dbReference type="EMBL" id="CP087164">
    <property type="protein sequence ID" value="UGS35806.1"/>
    <property type="molecule type" value="Genomic_DNA"/>
</dbReference>
<keyword evidence="9 13" id="KW-0694">RNA-binding</keyword>
<dbReference type="InterPro" id="IPR004573">
    <property type="entry name" value="rRNA_ssu_MeTfrase_B"/>
</dbReference>
<feature type="active site" description="Nucleophile" evidence="13">
    <location>
        <position position="364"/>
    </location>
</feature>
<comment type="function">
    <text evidence="1">Specifically methylates the cytosine at position 967 (m5C967) of 16S rRNA.</text>
</comment>
<dbReference type="GO" id="GO:0003723">
    <property type="term" value="F:RNA binding"/>
    <property type="evidence" value="ECO:0007669"/>
    <property type="project" value="UniProtKB-UniRule"/>
</dbReference>
<dbReference type="Pfam" id="PF01029">
    <property type="entry name" value="NusB"/>
    <property type="match status" value="1"/>
</dbReference>
<dbReference type="GO" id="GO:0006355">
    <property type="term" value="P:regulation of DNA-templated transcription"/>
    <property type="evidence" value="ECO:0007669"/>
    <property type="project" value="InterPro"/>
</dbReference>
<comment type="catalytic activity">
    <reaction evidence="12">
        <text>cytidine(967) in 16S rRNA + S-adenosyl-L-methionine = 5-methylcytidine(967) in 16S rRNA + S-adenosyl-L-homocysteine + H(+)</text>
        <dbReference type="Rhea" id="RHEA:42748"/>
        <dbReference type="Rhea" id="RHEA-COMP:10219"/>
        <dbReference type="Rhea" id="RHEA-COMP:10220"/>
        <dbReference type="ChEBI" id="CHEBI:15378"/>
        <dbReference type="ChEBI" id="CHEBI:57856"/>
        <dbReference type="ChEBI" id="CHEBI:59789"/>
        <dbReference type="ChEBI" id="CHEBI:74483"/>
        <dbReference type="ChEBI" id="CHEBI:82748"/>
        <dbReference type="EC" id="2.1.1.176"/>
    </reaction>
</comment>
<dbReference type="InterPro" id="IPR054728">
    <property type="entry name" value="RsmB-like_ferredoxin"/>
</dbReference>
<dbReference type="InterPro" id="IPR035926">
    <property type="entry name" value="NusB-like_sf"/>
</dbReference>
<evidence type="ECO:0000256" key="13">
    <source>
        <dbReference type="PROSITE-ProRule" id="PRU01023"/>
    </source>
</evidence>
<dbReference type="PRINTS" id="PR02008">
    <property type="entry name" value="RCMTFAMILY"/>
</dbReference>
<feature type="domain" description="SAM-dependent MTase RsmB/NOP-type" evidence="14">
    <location>
        <begin position="146"/>
        <end position="412"/>
    </location>
</feature>
<dbReference type="InterPro" id="IPR049560">
    <property type="entry name" value="MeTrfase_RsmB-F_NOP2_cat"/>
</dbReference>
<evidence type="ECO:0000256" key="4">
    <source>
        <dbReference type="ARBA" id="ARBA00022490"/>
    </source>
</evidence>
<dbReference type="InterPro" id="IPR006027">
    <property type="entry name" value="NusB_RsmB_TIM44"/>
</dbReference>
<evidence type="ECO:0000313" key="16">
    <source>
        <dbReference type="Proteomes" id="UP001162834"/>
    </source>
</evidence>
<reference evidence="15" key="1">
    <citation type="journal article" date="2022" name="Int. J. Syst. Evol. Microbiol.">
        <title>Pseudomonas aegrilactucae sp. nov. and Pseudomonas morbosilactucae sp. nov., pathogens causing bacterial rot of lettuce in Japan.</title>
        <authorList>
            <person name="Sawada H."/>
            <person name="Fujikawa T."/>
            <person name="Satou M."/>
        </authorList>
    </citation>
    <scope>NUCLEOTIDE SEQUENCE</scope>
    <source>
        <strain evidence="15">0166_1</strain>
    </source>
</reference>
<dbReference type="GO" id="GO:0008649">
    <property type="term" value="F:rRNA methyltransferase activity"/>
    <property type="evidence" value="ECO:0007669"/>
    <property type="project" value="InterPro"/>
</dbReference>
<dbReference type="InterPro" id="IPR001678">
    <property type="entry name" value="MeTrfase_RsmB-F_NOP2_dom"/>
</dbReference>
<evidence type="ECO:0000256" key="6">
    <source>
        <dbReference type="ARBA" id="ARBA00022603"/>
    </source>
</evidence>
<dbReference type="NCBIfam" id="NF011494">
    <property type="entry name" value="PRK14902.1"/>
    <property type="match status" value="1"/>
</dbReference>
<protein>
    <recommendedName>
        <fullName evidence="3">16S rRNA (cytosine(967)-C(5))-methyltransferase</fullName>
        <ecNumber evidence="3">2.1.1.176</ecNumber>
    </recommendedName>
    <alternativeName>
        <fullName evidence="10">16S rRNA m5C967 methyltransferase</fullName>
    </alternativeName>
    <alternativeName>
        <fullName evidence="11">rRNA (cytosine-C(5)-)-methyltransferase RsmB</fullName>
    </alternativeName>
</protein>
<feature type="binding site" evidence="13">
    <location>
        <position position="295"/>
    </location>
    <ligand>
        <name>S-adenosyl-L-methionine</name>
        <dbReference type="ChEBI" id="CHEBI:59789"/>
    </ligand>
</feature>
<evidence type="ECO:0000259" key="14">
    <source>
        <dbReference type="PROSITE" id="PS51686"/>
    </source>
</evidence>
<dbReference type="Pfam" id="PF01189">
    <property type="entry name" value="Methyltr_RsmB-F"/>
    <property type="match status" value="1"/>
</dbReference>
<evidence type="ECO:0000256" key="12">
    <source>
        <dbReference type="ARBA" id="ARBA00047283"/>
    </source>
</evidence>
<dbReference type="InterPro" id="IPR023267">
    <property type="entry name" value="RCMT"/>
</dbReference>
<proteinExistence type="inferred from homology"/>
<comment type="subcellular location">
    <subcellularLocation>
        <location evidence="2">Cytoplasm</location>
    </subcellularLocation>
</comment>
<sequence>MLRRVFEQGAYADRALRKVAEGLDARDRAFATQLAFGAVQRRGTLDHVAAHLADRPVDRLDPPVAAALRLGLFQILYLDGVPDHAAVDESVELVKADAPRAAGLVNAVLRRGADEGPRIVAALTDETPEQAAIRHSVPEWLARLWFDELGPDEARALLAAGNQPAEHALRANALVLTARELLARLPVAAHLGLEPEEAIVADAPFDAHGSPLFAAGAMLPQSRASQLVAHAVDPQPGDRVLDLCAAPGGKTTHLAALTGDEGRIVAVERHAGRADQLRATARRLHAGSVEVVHGDAAAFTAAEPFDRVLVDPPCSGLGTLRSRPDLRWRATPQSIAELTGEQRAIIDAAANALAPGGRLVYSTCTLSTAENERQIDALLARRPDLALDQVRTTLPHRDRTDGFFIAALSRTL</sequence>
<keyword evidence="5" id="KW-0698">rRNA processing</keyword>
<dbReference type="CDD" id="cd02440">
    <property type="entry name" value="AdoMet_MTases"/>
    <property type="match status" value="1"/>
</dbReference>
<dbReference type="EC" id="2.1.1.176" evidence="3"/>
<dbReference type="PANTHER" id="PTHR22807:SF53">
    <property type="entry name" value="RIBOSOMAL RNA SMALL SUBUNIT METHYLTRANSFERASE B-RELATED"/>
    <property type="match status" value="1"/>
</dbReference>
<dbReference type="Proteomes" id="UP001162834">
    <property type="component" value="Chromosome"/>
</dbReference>
<gene>
    <name evidence="15" type="primary">rsmB</name>
    <name evidence="15" type="ORF">DSM104329_02202</name>
</gene>
<dbReference type="Gene3D" id="3.40.50.150">
    <property type="entry name" value="Vaccinia Virus protein VP39"/>
    <property type="match status" value="1"/>
</dbReference>
<dbReference type="AlphaFoldDB" id="A0A9E7BZY5"/>
<dbReference type="KEGG" id="sbae:DSM104329_02202"/>
<dbReference type="PROSITE" id="PS51686">
    <property type="entry name" value="SAM_MT_RSMB_NOP"/>
    <property type="match status" value="1"/>
</dbReference>
<name>A0A9E7BZY5_9ACTN</name>
<comment type="similarity">
    <text evidence="13">Belongs to the class I-like SAM-binding methyltransferase superfamily. RsmB/NOP family.</text>
</comment>
<dbReference type="SUPFAM" id="SSF48013">
    <property type="entry name" value="NusB-like"/>
    <property type="match status" value="1"/>
</dbReference>
<evidence type="ECO:0000256" key="5">
    <source>
        <dbReference type="ARBA" id="ARBA00022552"/>
    </source>
</evidence>
<evidence type="ECO:0000313" key="15">
    <source>
        <dbReference type="EMBL" id="UGS35806.1"/>
    </source>
</evidence>
<dbReference type="PANTHER" id="PTHR22807">
    <property type="entry name" value="NOP2 YEAST -RELATED NOL1/NOP2/FMU SUN DOMAIN-CONTAINING"/>
    <property type="match status" value="1"/>
</dbReference>
<dbReference type="GO" id="GO:0005737">
    <property type="term" value="C:cytoplasm"/>
    <property type="evidence" value="ECO:0007669"/>
    <property type="project" value="UniProtKB-SubCell"/>
</dbReference>
<keyword evidence="4" id="KW-0963">Cytoplasm</keyword>
<evidence type="ECO:0000256" key="1">
    <source>
        <dbReference type="ARBA" id="ARBA00002724"/>
    </source>
</evidence>
<dbReference type="InterPro" id="IPR029063">
    <property type="entry name" value="SAM-dependent_MTases_sf"/>
</dbReference>
<keyword evidence="16" id="KW-1185">Reference proteome</keyword>
<feature type="binding site" evidence="13">
    <location>
        <begin position="244"/>
        <end position="250"/>
    </location>
    <ligand>
        <name>S-adenosyl-L-methionine</name>
        <dbReference type="ChEBI" id="CHEBI:59789"/>
    </ligand>
</feature>
<dbReference type="Gene3D" id="1.10.940.10">
    <property type="entry name" value="NusB-like"/>
    <property type="match status" value="1"/>
</dbReference>
<dbReference type="NCBIfam" id="TIGR00563">
    <property type="entry name" value="rsmB"/>
    <property type="match status" value="1"/>
</dbReference>
<keyword evidence="6 13" id="KW-0489">Methyltransferase</keyword>
<feature type="binding site" evidence="13">
    <location>
        <position position="311"/>
    </location>
    <ligand>
        <name>S-adenosyl-L-methionine</name>
        <dbReference type="ChEBI" id="CHEBI:59789"/>
    </ligand>
</feature>
<dbReference type="SUPFAM" id="SSF53335">
    <property type="entry name" value="S-adenosyl-L-methionine-dependent methyltransferases"/>
    <property type="match status" value="1"/>
</dbReference>